<dbReference type="AlphaFoldDB" id="A0A6J0N0I2"/>
<dbReference type="KEGG" id="rsz:108849184"/>
<dbReference type="Proteomes" id="UP000504610">
    <property type="component" value="Chromosome 4"/>
</dbReference>
<protein>
    <submittedName>
        <fullName evidence="2">Uncharacterized protein LOC108849184</fullName>
    </submittedName>
    <submittedName>
        <fullName evidence="3">Uncharacterized protein LOC130494236</fullName>
    </submittedName>
</protein>
<accession>A0A6J0N0I2</accession>
<gene>
    <name evidence="2" type="primary">LOC108849184</name>
    <name evidence="3" type="synonym">LOC130494236</name>
</gene>
<reference evidence="1" key="1">
    <citation type="journal article" date="2019" name="Database">
        <title>The radish genome database (RadishGD): an integrated information resource for radish genomics.</title>
        <authorList>
            <person name="Yu H.J."/>
            <person name="Baek S."/>
            <person name="Lee Y.J."/>
            <person name="Cho A."/>
            <person name="Mun J.H."/>
        </authorList>
    </citation>
    <scope>NUCLEOTIDE SEQUENCE [LARGE SCALE GENOMIC DNA]</scope>
    <source>
        <strain evidence="1">cv. WK10039</strain>
    </source>
</reference>
<dbReference type="GeneID" id="108849184"/>
<evidence type="ECO:0000313" key="1">
    <source>
        <dbReference type="Proteomes" id="UP000504610"/>
    </source>
</evidence>
<keyword evidence="1" id="KW-1185">Reference proteome</keyword>
<sequence length="124" mass="14807">MLRKEPLTKFLFYLREFIVFRLSWILSRVQRKLVRKQELPREGNKRSISSNLREWAEAKEIGRRSIILEVKSATNASEQTFIKAQKVNGSQSMRKSQVVRMFHWFISNRTQVQMLNCHLQMVIP</sequence>
<dbReference type="RefSeq" id="XP_056863286.1">
    <property type="nucleotide sequence ID" value="XM_057007306.1"/>
</dbReference>
<evidence type="ECO:0000313" key="2">
    <source>
        <dbReference type="RefSeq" id="XP_018478205.1"/>
    </source>
</evidence>
<dbReference type="RefSeq" id="XP_018478205.1">
    <property type="nucleotide sequence ID" value="XM_018622703.2"/>
</dbReference>
<dbReference type="Proteomes" id="UP000504610">
    <property type="component" value="Chromosome 5"/>
</dbReference>
<reference evidence="2 3" key="2">
    <citation type="submission" date="2025-04" db="UniProtKB">
        <authorList>
            <consortium name="RefSeq"/>
        </authorList>
    </citation>
    <scope>IDENTIFICATION</scope>
    <source>
        <tissue evidence="2 3">Leaf</tissue>
    </source>
</reference>
<organism evidence="1 2">
    <name type="scientific">Raphanus sativus</name>
    <name type="common">Radish</name>
    <name type="synonym">Raphanus raphanistrum var. sativus</name>
    <dbReference type="NCBI Taxonomy" id="3726"/>
    <lineage>
        <taxon>Eukaryota</taxon>
        <taxon>Viridiplantae</taxon>
        <taxon>Streptophyta</taxon>
        <taxon>Embryophyta</taxon>
        <taxon>Tracheophyta</taxon>
        <taxon>Spermatophyta</taxon>
        <taxon>Magnoliopsida</taxon>
        <taxon>eudicotyledons</taxon>
        <taxon>Gunneridae</taxon>
        <taxon>Pentapetalae</taxon>
        <taxon>rosids</taxon>
        <taxon>malvids</taxon>
        <taxon>Brassicales</taxon>
        <taxon>Brassicaceae</taxon>
        <taxon>Brassiceae</taxon>
        <taxon>Raphanus</taxon>
    </lineage>
</organism>
<evidence type="ECO:0000313" key="3">
    <source>
        <dbReference type="RefSeq" id="XP_056863286.1"/>
    </source>
</evidence>
<dbReference type="KEGG" id="rsz:130494236"/>
<name>A0A6J0N0I2_RAPSA</name>
<proteinExistence type="predicted"/>